<evidence type="ECO:0000256" key="3">
    <source>
        <dbReference type="PIRNR" id="PIRNR002674"/>
    </source>
</evidence>
<comment type="function">
    <text evidence="3">May function as somatic storage protein during early seedling development.</text>
</comment>
<dbReference type="InterPro" id="IPR014403">
    <property type="entry name" value="APS1/VSP"/>
</dbReference>
<dbReference type="SUPFAM" id="SSF56784">
    <property type="entry name" value="HAD-like"/>
    <property type="match status" value="1"/>
</dbReference>
<evidence type="ECO:0000313" key="6">
    <source>
        <dbReference type="Proteomes" id="UP000029981"/>
    </source>
</evidence>
<evidence type="ECO:0000256" key="1">
    <source>
        <dbReference type="ARBA" id="ARBA00022729"/>
    </source>
</evidence>
<dbReference type="eggNOG" id="ENOG502QS0C">
    <property type="taxonomic scope" value="Eukaryota"/>
</dbReference>
<comment type="similarity">
    <text evidence="3">Belongs to the APS1/VSP family.</text>
</comment>
<gene>
    <name evidence="5" type="ORF">Csa_2G000720</name>
</gene>
<reference evidence="5 6" key="1">
    <citation type="journal article" date="2009" name="Nat. Genet.">
        <title>The genome of the cucumber, Cucumis sativus L.</title>
        <authorList>
            <person name="Huang S."/>
            <person name="Li R."/>
            <person name="Zhang Z."/>
            <person name="Li L."/>
            <person name="Gu X."/>
            <person name="Fan W."/>
            <person name="Lucas W.J."/>
            <person name="Wang X."/>
            <person name="Xie B."/>
            <person name="Ni P."/>
            <person name="Ren Y."/>
            <person name="Zhu H."/>
            <person name="Li J."/>
            <person name="Lin K."/>
            <person name="Jin W."/>
            <person name="Fei Z."/>
            <person name="Li G."/>
            <person name="Staub J."/>
            <person name="Kilian A."/>
            <person name="van der Vossen E.A."/>
            <person name="Wu Y."/>
            <person name="Guo J."/>
            <person name="He J."/>
            <person name="Jia Z."/>
            <person name="Ren Y."/>
            <person name="Tian G."/>
            <person name="Lu Y."/>
            <person name="Ruan J."/>
            <person name="Qian W."/>
            <person name="Wang M."/>
            <person name="Huang Q."/>
            <person name="Li B."/>
            <person name="Xuan Z."/>
            <person name="Cao J."/>
            <person name="Asan"/>
            <person name="Wu Z."/>
            <person name="Zhang J."/>
            <person name="Cai Q."/>
            <person name="Bai Y."/>
            <person name="Zhao B."/>
            <person name="Han Y."/>
            <person name="Li Y."/>
            <person name="Li X."/>
            <person name="Wang S."/>
            <person name="Shi Q."/>
            <person name="Liu S."/>
            <person name="Cho W.K."/>
            <person name="Kim J.Y."/>
            <person name="Xu Y."/>
            <person name="Heller-Uszynska K."/>
            <person name="Miao H."/>
            <person name="Cheng Z."/>
            <person name="Zhang S."/>
            <person name="Wu J."/>
            <person name="Yang Y."/>
            <person name="Kang H."/>
            <person name="Li M."/>
            <person name="Liang H."/>
            <person name="Ren X."/>
            <person name="Shi Z."/>
            <person name="Wen M."/>
            <person name="Jian M."/>
            <person name="Yang H."/>
            <person name="Zhang G."/>
            <person name="Yang Z."/>
            <person name="Chen R."/>
            <person name="Liu S."/>
            <person name="Li J."/>
            <person name="Ma L."/>
            <person name="Liu H."/>
            <person name="Zhou Y."/>
            <person name="Zhao J."/>
            <person name="Fang X."/>
            <person name="Li G."/>
            <person name="Fang L."/>
            <person name="Li Y."/>
            <person name="Liu D."/>
            <person name="Zheng H."/>
            <person name="Zhang Y."/>
            <person name="Qin N."/>
            <person name="Li Z."/>
            <person name="Yang G."/>
            <person name="Yang S."/>
            <person name="Bolund L."/>
            <person name="Kristiansen K."/>
            <person name="Zheng H."/>
            <person name="Li S."/>
            <person name="Zhang X."/>
            <person name="Yang H."/>
            <person name="Wang J."/>
            <person name="Sun R."/>
            <person name="Zhang B."/>
            <person name="Jiang S."/>
            <person name="Wang J."/>
            <person name="Du Y."/>
            <person name="Li S."/>
        </authorList>
    </citation>
    <scope>NUCLEOTIDE SEQUENCE [LARGE SCALE GENOMIC DNA]</scope>
    <source>
        <strain evidence="6">cv. 9930</strain>
    </source>
</reference>
<keyword evidence="1 4" id="KW-0732">Signal</keyword>
<dbReference type="InterPro" id="IPR010028">
    <property type="entry name" value="Acid_phosphatase_pln"/>
</dbReference>
<evidence type="ECO:0000256" key="2">
    <source>
        <dbReference type="ARBA" id="ARBA00023180"/>
    </source>
</evidence>
<keyword evidence="6" id="KW-1185">Reference proteome</keyword>
<evidence type="ECO:0000313" key="5">
    <source>
        <dbReference type="EMBL" id="KGN60564.1"/>
    </source>
</evidence>
<feature type="chain" id="PRO_5001966095" description="Acid phosphatase" evidence="4">
    <location>
        <begin position="21"/>
        <end position="264"/>
    </location>
</feature>
<dbReference type="Pfam" id="PF03767">
    <property type="entry name" value="Acid_phosphat_B"/>
    <property type="match status" value="1"/>
</dbReference>
<dbReference type="PANTHER" id="PTHR31284">
    <property type="entry name" value="ACID PHOSPHATASE-LIKE PROTEIN"/>
    <property type="match status" value="1"/>
</dbReference>
<dbReference type="OMA" id="VQYKSEQ"/>
<protein>
    <recommendedName>
        <fullName evidence="7">Acid phosphatase</fullName>
    </recommendedName>
</protein>
<dbReference type="AlphaFoldDB" id="A0A0A0LHU2"/>
<dbReference type="PIRSF" id="PIRSF002674">
    <property type="entry name" value="VSP"/>
    <property type="match status" value="1"/>
</dbReference>
<dbReference type="InterPro" id="IPR023214">
    <property type="entry name" value="HAD_sf"/>
</dbReference>
<reference evidence="5 6" key="2">
    <citation type="journal article" date="2009" name="PLoS ONE">
        <title>An integrated genetic and cytogenetic map of the cucumber genome.</title>
        <authorList>
            <person name="Ren Y."/>
            <person name="Zhang Z."/>
            <person name="Liu J."/>
            <person name="Staub J.E."/>
            <person name="Han Y."/>
            <person name="Cheng Z."/>
            <person name="Li X."/>
            <person name="Lu J."/>
            <person name="Miao H."/>
            <person name="Kang H."/>
            <person name="Xie B."/>
            <person name="Gu X."/>
            <person name="Wang X."/>
            <person name="Du Y."/>
            <person name="Jin W."/>
            <person name="Huang S."/>
        </authorList>
    </citation>
    <scope>NUCLEOTIDE SEQUENCE [LARGE SCALE GENOMIC DNA]</scope>
    <source>
        <strain evidence="6">cv. 9930</strain>
    </source>
</reference>
<sequence>MASPPSFLSLLLLLNFVITAATISTTNSSTAMLRTYPGKHIVRAKSNPRCESWKFAVEVNAAGSWKSVPGTCIAFVRDYFNSDRYLSDSRTVVNYSLSFANSVKFNRKDKGRNAWVFDVDETLLSNLPYYRVNGYGSEAYNNTAFNEWVNKGLAPPLPMSLRLYKKLKHLGFKIFLLTGRGESQRNVTQRNLLEAGYFGWDKLIFRGAADEGKKAAVYKSEKRGELVKEGYIIQGSLGDQWSDLIGFALPNQSFKLPNPMYYIP</sequence>
<dbReference type="NCBIfam" id="TIGR01675">
    <property type="entry name" value="plant-AP"/>
    <property type="match status" value="1"/>
</dbReference>
<dbReference type="CDD" id="cd07535">
    <property type="entry name" value="HAD_VSP"/>
    <property type="match status" value="1"/>
</dbReference>
<proteinExistence type="inferred from homology"/>
<dbReference type="PANTHER" id="PTHR31284:SF10">
    <property type="entry name" value="ACID PHOSPHATASE-LIKE PROTEIN"/>
    <property type="match status" value="1"/>
</dbReference>
<reference evidence="5 6" key="4">
    <citation type="journal article" date="2011" name="BMC Genomics">
        <title>RNA-Seq improves annotation of protein-coding genes in the cucumber genome.</title>
        <authorList>
            <person name="Li Z."/>
            <person name="Zhang Z."/>
            <person name="Yan P."/>
            <person name="Huang S."/>
            <person name="Fei Z."/>
            <person name="Lin K."/>
        </authorList>
    </citation>
    <scope>NUCLEOTIDE SEQUENCE [LARGE SCALE GENOMIC DNA]</scope>
    <source>
        <strain evidence="6">cv. 9930</strain>
    </source>
</reference>
<organism evidence="5 6">
    <name type="scientific">Cucumis sativus</name>
    <name type="common">Cucumber</name>
    <dbReference type="NCBI Taxonomy" id="3659"/>
    <lineage>
        <taxon>Eukaryota</taxon>
        <taxon>Viridiplantae</taxon>
        <taxon>Streptophyta</taxon>
        <taxon>Embryophyta</taxon>
        <taxon>Tracheophyta</taxon>
        <taxon>Spermatophyta</taxon>
        <taxon>Magnoliopsida</taxon>
        <taxon>eudicotyledons</taxon>
        <taxon>Gunneridae</taxon>
        <taxon>Pentapetalae</taxon>
        <taxon>rosids</taxon>
        <taxon>fabids</taxon>
        <taxon>Cucurbitales</taxon>
        <taxon>Cucurbitaceae</taxon>
        <taxon>Benincaseae</taxon>
        <taxon>Cucumis</taxon>
    </lineage>
</organism>
<dbReference type="GO" id="GO:0045735">
    <property type="term" value="F:nutrient reservoir activity"/>
    <property type="evidence" value="ECO:0007669"/>
    <property type="project" value="UniProtKB-UniRule"/>
</dbReference>
<dbReference type="Gramene" id="KGN60564">
    <property type="protein sequence ID" value="KGN60564"/>
    <property type="gene ID" value="Csa_2G000720"/>
</dbReference>
<dbReference type="Gene3D" id="3.40.50.1000">
    <property type="entry name" value="HAD superfamily/HAD-like"/>
    <property type="match status" value="1"/>
</dbReference>
<feature type="signal peptide" evidence="4">
    <location>
        <begin position="1"/>
        <end position="20"/>
    </location>
</feature>
<dbReference type="KEGG" id="csv:101220282"/>
<dbReference type="EMBL" id="CM002923">
    <property type="protein sequence ID" value="KGN60564.1"/>
    <property type="molecule type" value="Genomic_DNA"/>
</dbReference>
<reference evidence="5 6" key="3">
    <citation type="journal article" date="2010" name="BMC Genomics">
        <title>Transcriptome sequencing and comparative analysis of cucumber flowers with different sex types.</title>
        <authorList>
            <person name="Guo S."/>
            <person name="Zheng Y."/>
            <person name="Joung J.G."/>
            <person name="Liu S."/>
            <person name="Zhang Z."/>
            <person name="Crasta O.R."/>
            <person name="Sobral B.W."/>
            <person name="Xu Y."/>
            <person name="Huang S."/>
            <person name="Fei Z."/>
        </authorList>
    </citation>
    <scope>NUCLEOTIDE SEQUENCE [LARGE SCALE GENOMIC DNA]</scope>
    <source>
        <strain evidence="6">cv. 9930</strain>
    </source>
</reference>
<evidence type="ECO:0008006" key="7">
    <source>
        <dbReference type="Google" id="ProtNLM"/>
    </source>
</evidence>
<keyword evidence="2" id="KW-0325">Glycoprotein</keyword>
<accession>A0A0A0LHU2</accession>
<dbReference type="Proteomes" id="UP000029981">
    <property type="component" value="Chromosome 2"/>
</dbReference>
<name>A0A0A0LHU2_CUCSA</name>
<dbReference type="InterPro" id="IPR036412">
    <property type="entry name" value="HAD-like_sf"/>
</dbReference>
<dbReference type="OrthoDB" id="59415at2759"/>
<evidence type="ECO:0000256" key="4">
    <source>
        <dbReference type="SAM" id="SignalP"/>
    </source>
</evidence>
<dbReference type="InterPro" id="IPR005519">
    <property type="entry name" value="Acid_phosphat_B-like"/>
</dbReference>
<keyword evidence="3" id="KW-0758">Storage protein</keyword>
<dbReference type="GO" id="GO:0003993">
    <property type="term" value="F:acid phosphatase activity"/>
    <property type="evidence" value="ECO:0000318"/>
    <property type="project" value="GO_Central"/>
</dbReference>